<dbReference type="InterPro" id="IPR012373">
    <property type="entry name" value="Ferrdict_sens_TM"/>
</dbReference>
<organism evidence="4 5">
    <name type="scientific">Pseudomonas alkylphenolica</name>
    <dbReference type="NCBI Taxonomy" id="237609"/>
    <lineage>
        <taxon>Bacteria</taxon>
        <taxon>Pseudomonadati</taxon>
        <taxon>Pseudomonadota</taxon>
        <taxon>Gammaproteobacteria</taxon>
        <taxon>Pseudomonadales</taxon>
        <taxon>Pseudomonadaceae</taxon>
        <taxon>Pseudomonas</taxon>
    </lineage>
</organism>
<feature type="domain" description="FecR N-terminal" evidence="3">
    <location>
        <begin position="11"/>
        <end position="52"/>
    </location>
</feature>
<accession>A0A443ZRE2</accession>
<feature type="transmembrane region" description="Helical" evidence="1">
    <location>
        <begin position="90"/>
        <end position="108"/>
    </location>
</feature>
<dbReference type="InterPro" id="IPR006860">
    <property type="entry name" value="FecR"/>
</dbReference>
<dbReference type="EMBL" id="QJRG01000047">
    <property type="protein sequence ID" value="RWU21631.1"/>
    <property type="molecule type" value="Genomic_DNA"/>
</dbReference>
<evidence type="ECO:0000313" key="4">
    <source>
        <dbReference type="EMBL" id="RWU21631.1"/>
    </source>
</evidence>
<evidence type="ECO:0000313" key="5">
    <source>
        <dbReference type="Proteomes" id="UP000288983"/>
    </source>
</evidence>
<keyword evidence="1" id="KW-1133">Transmembrane helix</keyword>
<dbReference type="Pfam" id="PF04773">
    <property type="entry name" value="FecR"/>
    <property type="match status" value="1"/>
</dbReference>
<comment type="caution">
    <text evidence="4">The sequence shown here is derived from an EMBL/GenBank/DDBJ whole genome shotgun (WGS) entry which is preliminary data.</text>
</comment>
<dbReference type="RefSeq" id="WP_128325233.1">
    <property type="nucleotide sequence ID" value="NZ_QJRG01000047.1"/>
</dbReference>
<protein>
    <submittedName>
        <fullName evidence="4">Iron dicitrate transport regulator FecR</fullName>
    </submittedName>
</protein>
<dbReference type="GO" id="GO:0016989">
    <property type="term" value="F:sigma factor antagonist activity"/>
    <property type="evidence" value="ECO:0007669"/>
    <property type="project" value="TreeGrafter"/>
</dbReference>
<evidence type="ECO:0000256" key="1">
    <source>
        <dbReference type="SAM" id="Phobius"/>
    </source>
</evidence>
<dbReference type="Proteomes" id="UP000288983">
    <property type="component" value="Unassembled WGS sequence"/>
</dbReference>
<dbReference type="AlphaFoldDB" id="A0A443ZRE2"/>
<keyword evidence="1" id="KW-0472">Membrane</keyword>
<dbReference type="Gene3D" id="2.60.120.1440">
    <property type="match status" value="1"/>
</dbReference>
<sequence>MSRLPIDRVTREAIDWLLKLERAPAGSPMQSAFDCWLRRCPTHQLAWQRVNAVMAAPLADLQQAEQRTPGQLALASRSLRELPTTSRRKVLGGGLAMLLVGLGSAGIAHRRTPLDDLLADLHTGTGERRAFTLADGSRLRLNARSAVDLRFNASQRLVVLRAGELQVDVTPEPGRPFIVATAQGQVQALGTRFSVRQDEGDSLVAVQQHSVLLITGNAAALRVEEGQAFRFDGLRSEAVAPSLRTRAGWAEGRVDVRDEPLGELIEALRPYRAGLLRVSPQAARIRVYGSFPLDDTERTLLSLSETLPIRVDSLGSWLTRIDVI</sequence>
<dbReference type="Pfam" id="PF16220">
    <property type="entry name" value="DUF4880"/>
    <property type="match status" value="1"/>
</dbReference>
<feature type="domain" description="FecR protein" evidence="2">
    <location>
        <begin position="120"/>
        <end position="211"/>
    </location>
</feature>
<gene>
    <name evidence="4" type="ORF">DM813_20885</name>
</gene>
<keyword evidence="1" id="KW-0812">Transmembrane</keyword>
<dbReference type="PANTHER" id="PTHR30273:SF2">
    <property type="entry name" value="PROTEIN FECR"/>
    <property type="match status" value="1"/>
</dbReference>
<proteinExistence type="predicted"/>
<reference evidence="4 5" key="1">
    <citation type="submission" date="2018-06" db="EMBL/GenBank/DDBJ databases">
        <title>Bacteria isolated from soil of Wuhan.</title>
        <authorList>
            <person name="Wei X."/>
            <person name="Chunhua H."/>
        </authorList>
    </citation>
    <scope>NUCLEOTIDE SEQUENCE [LARGE SCALE GENOMIC DNA]</scope>
    <source>
        <strain evidence="5">xwS2</strain>
    </source>
</reference>
<dbReference type="InterPro" id="IPR032623">
    <property type="entry name" value="FecR_N"/>
</dbReference>
<dbReference type="OrthoDB" id="1099576at2"/>
<evidence type="ECO:0000259" key="2">
    <source>
        <dbReference type="Pfam" id="PF04773"/>
    </source>
</evidence>
<name>A0A443ZRE2_9PSED</name>
<evidence type="ECO:0000259" key="3">
    <source>
        <dbReference type="Pfam" id="PF16220"/>
    </source>
</evidence>
<dbReference type="PIRSF" id="PIRSF018266">
    <property type="entry name" value="FecR"/>
    <property type="match status" value="1"/>
</dbReference>
<dbReference type="PANTHER" id="PTHR30273">
    <property type="entry name" value="PERIPLASMIC SIGNAL SENSOR AND SIGMA FACTOR ACTIVATOR FECR-RELATED"/>
    <property type="match status" value="1"/>
</dbReference>